<evidence type="ECO:0000256" key="5">
    <source>
        <dbReference type="ARBA" id="ARBA00023136"/>
    </source>
</evidence>
<dbReference type="PROSITE" id="PS00221">
    <property type="entry name" value="MIP"/>
    <property type="match status" value="1"/>
</dbReference>
<evidence type="ECO:0000256" key="7">
    <source>
        <dbReference type="SAM" id="Phobius"/>
    </source>
</evidence>
<evidence type="ECO:0000313" key="9">
    <source>
        <dbReference type="RefSeq" id="XP_039115380.1"/>
    </source>
</evidence>
<accession>A0AB40AK54</accession>
<dbReference type="PRINTS" id="PR00783">
    <property type="entry name" value="MINTRINSICP"/>
</dbReference>
<evidence type="ECO:0000256" key="1">
    <source>
        <dbReference type="ARBA" id="ARBA00004141"/>
    </source>
</evidence>
<feature type="transmembrane region" description="Helical" evidence="7">
    <location>
        <begin position="213"/>
        <end position="234"/>
    </location>
</feature>
<gene>
    <name evidence="9" type="primary">LOC120250621</name>
</gene>
<dbReference type="GeneID" id="120250621"/>
<dbReference type="PANTHER" id="PTHR45724">
    <property type="entry name" value="AQUAPORIN NIP2-1"/>
    <property type="match status" value="1"/>
</dbReference>
<dbReference type="GO" id="GO:0016020">
    <property type="term" value="C:membrane"/>
    <property type="evidence" value="ECO:0007669"/>
    <property type="project" value="UniProtKB-SubCell"/>
</dbReference>
<feature type="transmembrane region" description="Helical" evidence="7">
    <location>
        <begin position="174"/>
        <end position="193"/>
    </location>
</feature>
<evidence type="ECO:0000256" key="6">
    <source>
        <dbReference type="RuleBase" id="RU000477"/>
    </source>
</evidence>
<keyword evidence="5 7" id="KW-0472">Membrane</keyword>
<dbReference type="SUPFAM" id="SSF81338">
    <property type="entry name" value="Aquaporin-like"/>
    <property type="match status" value="1"/>
</dbReference>
<feature type="transmembrane region" description="Helical" evidence="7">
    <location>
        <begin position="100"/>
        <end position="124"/>
    </location>
</feature>
<feature type="transmembrane region" description="Helical" evidence="7">
    <location>
        <begin position="27"/>
        <end position="47"/>
    </location>
</feature>
<evidence type="ECO:0000256" key="2">
    <source>
        <dbReference type="ARBA" id="ARBA00022448"/>
    </source>
</evidence>
<dbReference type="GO" id="GO:0015267">
    <property type="term" value="F:channel activity"/>
    <property type="evidence" value="ECO:0007669"/>
    <property type="project" value="InterPro"/>
</dbReference>
<dbReference type="PANTHER" id="PTHR45724:SF21">
    <property type="entry name" value="MAJOR INTRINSIC PROTEIN"/>
    <property type="match status" value="1"/>
</dbReference>
<organism evidence="8 9">
    <name type="scientific">Dioscorea cayennensis subsp. rotundata</name>
    <name type="common">White Guinea yam</name>
    <name type="synonym">Dioscorea rotundata</name>
    <dbReference type="NCBI Taxonomy" id="55577"/>
    <lineage>
        <taxon>Eukaryota</taxon>
        <taxon>Viridiplantae</taxon>
        <taxon>Streptophyta</taxon>
        <taxon>Embryophyta</taxon>
        <taxon>Tracheophyta</taxon>
        <taxon>Spermatophyta</taxon>
        <taxon>Magnoliopsida</taxon>
        <taxon>Liliopsida</taxon>
        <taxon>Dioscoreales</taxon>
        <taxon>Dioscoreaceae</taxon>
        <taxon>Dioscorea</taxon>
    </lineage>
</organism>
<keyword evidence="8" id="KW-1185">Reference proteome</keyword>
<dbReference type="Gene3D" id="1.20.1080.10">
    <property type="entry name" value="Glycerol uptake facilitator protein"/>
    <property type="match status" value="1"/>
</dbReference>
<evidence type="ECO:0000256" key="4">
    <source>
        <dbReference type="ARBA" id="ARBA00022989"/>
    </source>
</evidence>
<protein>
    <submittedName>
        <fullName evidence="9">Nodulin-26-like</fullName>
    </submittedName>
</protein>
<feature type="transmembrane region" description="Helical" evidence="7">
    <location>
        <begin position="53"/>
        <end position="73"/>
    </location>
</feature>
<dbReference type="InterPro" id="IPR022357">
    <property type="entry name" value="MIP_CS"/>
</dbReference>
<dbReference type="Pfam" id="PF00230">
    <property type="entry name" value="MIP"/>
    <property type="match status" value="1"/>
</dbReference>
<dbReference type="InterPro" id="IPR023271">
    <property type="entry name" value="Aquaporin-like"/>
</dbReference>
<reference evidence="9" key="1">
    <citation type="submission" date="2025-08" db="UniProtKB">
        <authorList>
            <consortium name="RefSeq"/>
        </authorList>
    </citation>
    <scope>IDENTIFICATION</scope>
</reference>
<sequence length="249" mass="26413">MTSASIEIAPKLEEDEPLISRINIHKFAAEFIGTYILILIGVGSIIVDERVHITLLGVALAWGTVVIALVYTIGHISGCHLNPAITIAFASIRQFPWKLVLPYMVVQVLSATLACLTLRCLFVGENASLMLSHPIGSTGNLNAVTSEIIVTCILMFVVCGTVTDPMAINDLAGVAIGATVIFNVVIAGTISGASMNPARSLGSAFATMNFQGIWIYITAPVIGAVAGSSPYFFVSLHDFKKKSSMTLKT</sequence>
<dbReference type="InterPro" id="IPR034294">
    <property type="entry name" value="Aquaporin_transptr"/>
</dbReference>
<feature type="transmembrane region" description="Helical" evidence="7">
    <location>
        <begin position="144"/>
        <end position="162"/>
    </location>
</feature>
<comment type="similarity">
    <text evidence="6">Belongs to the MIP/aquaporin (TC 1.A.8) family.</text>
</comment>
<name>A0AB40AK54_DIOCR</name>
<proteinExistence type="inferred from homology"/>
<comment type="subcellular location">
    <subcellularLocation>
        <location evidence="1">Membrane</location>
        <topology evidence="1">Multi-pass membrane protein</topology>
    </subcellularLocation>
</comment>
<evidence type="ECO:0000313" key="8">
    <source>
        <dbReference type="Proteomes" id="UP001515500"/>
    </source>
</evidence>
<evidence type="ECO:0000256" key="3">
    <source>
        <dbReference type="ARBA" id="ARBA00022692"/>
    </source>
</evidence>
<keyword evidence="3 6" id="KW-0812">Transmembrane</keyword>
<dbReference type="AlphaFoldDB" id="A0AB40AK54"/>
<keyword evidence="4 7" id="KW-1133">Transmembrane helix</keyword>
<dbReference type="RefSeq" id="XP_039115380.1">
    <property type="nucleotide sequence ID" value="XM_039259446.1"/>
</dbReference>
<dbReference type="Proteomes" id="UP001515500">
    <property type="component" value="Chromosome 19"/>
</dbReference>
<dbReference type="InterPro" id="IPR000425">
    <property type="entry name" value="MIP"/>
</dbReference>
<keyword evidence="2 6" id="KW-0813">Transport</keyword>